<evidence type="ECO:0000259" key="10">
    <source>
        <dbReference type="PROSITE" id="PS50222"/>
    </source>
</evidence>
<dbReference type="Gene3D" id="1.50.40.10">
    <property type="entry name" value="Mitochondrial carrier domain"/>
    <property type="match status" value="2"/>
</dbReference>
<keyword evidence="4 8" id="KW-0812">Transmembrane</keyword>
<dbReference type="PANTHER" id="PTHR45667">
    <property type="entry name" value="S-ADENOSYLMETHIONINE MITOCHONDRIAL CARRIER PROTEIN"/>
    <property type="match status" value="1"/>
</dbReference>
<evidence type="ECO:0000256" key="1">
    <source>
        <dbReference type="ARBA" id="ARBA00004141"/>
    </source>
</evidence>
<keyword evidence="12" id="KW-1185">Reference proteome</keyword>
<dbReference type="GO" id="GO:0005509">
    <property type="term" value="F:calcium ion binding"/>
    <property type="evidence" value="ECO:0007669"/>
    <property type="project" value="InterPro"/>
</dbReference>
<evidence type="ECO:0000256" key="3">
    <source>
        <dbReference type="ARBA" id="ARBA00022448"/>
    </source>
</evidence>
<comment type="subcellular location">
    <subcellularLocation>
        <location evidence="1">Membrane</location>
        <topology evidence="1">Multi-pass membrane protein</topology>
    </subcellularLocation>
</comment>
<dbReference type="InterPro" id="IPR023395">
    <property type="entry name" value="MCP_dom_sf"/>
</dbReference>
<protein>
    <submittedName>
        <fullName evidence="11">Mitochondrial substrate carrier family protein isoform 1</fullName>
    </submittedName>
</protein>
<dbReference type="Pfam" id="PF00153">
    <property type="entry name" value="Mito_carr"/>
    <property type="match status" value="2"/>
</dbReference>
<evidence type="ECO:0000256" key="2">
    <source>
        <dbReference type="ARBA" id="ARBA00006375"/>
    </source>
</evidence>
<dbReference type="InterPro" id="IPR018108">
    <property type="entry name" value="MCP_transmembrane"/>
</dbReference>
<evidence type="ECO:0000256" key="5">
    <source>
        <dbReference type="ARBA" id="ARBA00022737"/>
    </source>
</evidence>
<sequence length="468" mass="51405">FSSNLKFGRVGGVPASIVWEPFVNDTEDAGINTAVDQNGGDANSPQKLDQELLGVSLCNKEGSRSILSTKSLAQLSRLLPPTRRLFEEDHLDKKKLLIIQAFLRYTEAEGKKSFQELDRDDDGQVSFQCVQVAGRERKLPKSHAHEFMYHSRSYLLPSNQLQNDLSFSDLNCFQCSSACCTIGHKSCTYLDLLEARGKKSFQELDRGDDGQVSFQCVQVAGRERKLPESHAHEFMYLSRSYLLPSNQLQNDSRRVSSEAITVGVVSPHPDIPADSILKSALAGGISCSLSAAIMHPIDTIKTQVQASTLSFPEILSMVPQIGVRGLYMGSIPAILGQFSSHGFRTGICEASKFVLVKLAPTLPEIQVQSISSFCSTFLGTAMRIPCEVLKQRLQLGLYDNVAAQRLLGRELEPWETVVVGALSGGFTAFLTTPFDVIKTRMMTVSEGQSAALSVVVFSIWWASALRLT</sequence>
<keyword evidence="7 8" id="KW-0472">Membrane</keyword>
<feature type="repeat" description="Solcar" evidence="8">
    <location>
        <begin position="274"/>
        <end position="354"/>
    </location>
</feature>
<keyword evidence="6" id="KW-1133">Transmembrane helix</keyword>
<dbReference type="EMBL" id="KV010637">
    <property type="protein sequence ID" value="KZV27315.1"/>
    <property type="molecule type" value="Genomic_DNA"/>
</dbReference>
<organism evidence="11 12">
    <name type="scientific">Dorcoceras hygrometricum</name>
    <dbReference type="NCBI Taxonomy" id="472368"/>
    <lineage>
        <taxon>Eukaryota</taxon>
        <taxon>Viridiplantae</taxon>
        <taxon>Streptophyta</taxon>
        <taxon>Embryophyta</taxon>
        <taxon>Tracheophyta</taxon>
        <taxon>Spermatophyta</taxon>
        <taxon>Magnoliopsida</taxon>
        <taxon>eudicotyledons</taxon>
        <taxon>Gunneridae</taxon>
        <taxon>Pentapetalae</taxon>
        <taxon>asterids</taxon>
        <taxon>lamiids</taxon>
        <taxon>Lamiales</taxon>
        <taxon>Gesneriaceae</taxon>
        <taxon>Didymocarpoideae</taxon>
        <taxon>Trichosporeae</taxon>
        <taxon>Loxocarpinae</taxon>
        <taxon>Dorcoceras</taxon>
    </lineage>
</organism>
<feature type="domain" description="EF-hand" evidence="10">
    <location>
        <begin position="105"/>
        <end position="140"/>
    </location>
</feature>
<accession>A0A2Z7AZQ0</accession>
<comment type="similarity">
    <text evidence="2 9">Belongs to the mitochondrial carrier (TC 2.A.29) family.</text>
</comment>
<name>A0A2Z7AZQ0_9LAMI</name>
<evidence type="ECO:0000256" key="9">
    <source>
        <dbReference type="RuleBase" id="RU000488"/>
    </source>
</evidence>
<gene>
    <name evidence="11" type="ORF">F511_30765</name>
</gene>
<keyword evidence="5" id="KW-0677">Repeat</keyword>
<evidence type="ECO:0000256" key="6">
    <source>
        <dbReference type="ARBA" id="ARBA00022989"/>
    </source>
</evidence>
<dbReference type="PROSITE" id="PS50222">
    <property type="entry name" value="EF_HAND_2"/>
    <property type="match status" value="1"/>
</dbReference>
<proteinExistence type="inferred from homology"/>
<dbReference type="GO" id="GO:0016020">
    <property type="term" value="C:membrane"/>
    <property type="evidence" value="ECO:0007669"/>
    <property type="project" value="UniProtKB-SubCell"/>
</dbReference>
<evidence type="ECO:0000313" key="12">
    <source>
        <dbReference type="Proteomes" id="UP000250235"/>
    </source>
</evidence>
<dbReference type="OrthoDB" id="276989at2759"/>
<evidence type="ECO:0000256" key="8">
    <source>
        <dbReference type="PROSITE-ProRule" id="PRU00282"/>
    </source>
</evidence>
<dbReference type="Proteomes" id="UP000250235">
    <property type="component" value="Unassembled WGS sequence"/>
</dbReference>
<dbReference type="PROSITE" id="PS50920">
    <property type="entry name" value="SOLCAR"/>
    <property type="match status" value="1"/>
</dbReference>
<feature type="non-terminal residue" evidence="11">
    <location>
        <position position="1"/>
    </location>
</feature>
<dbReference type="SUPFAM" id="SSF103506">
    <property type="entry name" value="Mitochondrial carrier"/>
    <property type="match status" value="1"/>
</dbReference>
<reference evidence="11 12" key="1">
    <citation type="journal article" date="2015" name="Proc. Natl. Acad. Sci. U.S.A.">
        <title>The resurrection genome of Boea hygrometrica: A blueprint for survival of dehydration.</title>
        <authorList>
            <person name="Xiao L."/>
            <person name="Yang G."/>
            <person name="Zhang L."/>
            <person name="Yang X."/>
            <person name="Zhao S."/>
            <person name="Ji Z."/>
            <person name="Zhou Q."/>
            <person name="Hu M."/>
            <person name="Wang Y."/>
            <person name="Chen M."/>
            <person name="Xu Y."/>
            <person name="Jin H."/>
            <person name="Xiao X."/>
            <person name="Hu G."/>
            <person name="Bao F."/>
            <person name="Hu Y."/>
            <person name="Wan P."/>
            <person name="Li L."/>
            <person name="Deng X."/>
            <person name="Kuang T."/>
            <person name="Xiang C."/>
            <person name="Zhu J.K."/>
            <person name="Oliver M.J."/>
            <person name="He Y."/>
        </authorList>
    </citation>
    <scope>NUCLEOTIDE SEQUENCE [LARGE SCALE GENOMIC DNA]</scope>
    <source>
        <strain evidence="12">cv. XS01</strain>
    </source>
</reference>
<evidence type="ECO:0000256" key="7">
    <source>
        <dbReference type="ARBA" id="ARBA00023136"/>
    </source>
</evidence>
<evidence type="ECO:0000256" key="4">
    <source>
        <dbReference type="ARBA" id="ARBA00022692"/>
    </source>
</evidence>
<evidence type="ECO:0000313" key="11">
    <source>
        <dbReference type="EMBL" id="KZV27315.1"/>
    </source>
</evidence>
<dbReference type="InterPro" id="IPR002048">
    <property type="entry name" value="EF_hand_dom"/>
</dbReference>
<keyword evidence="3 9" id="KW-0813">Transport</keyword>
<dbReference type="AlphaFoldDB" id="A0A2Z7AZQ0"/>